<dbReference type="Gene3D" id="3.40.50.20">
    <property type="match status" value="1"/>
</dbReference>
<dbReference type="InterPro" id="IPR011054">
    <property type="entry name" value="Rudment_hybrid_motif"/>
</dbReference>
<dbReference type="InterPro" id="IPR016185">
    <property type="entry name" value="PreATP-grasp_dom_sf"/>
</dbReference>
<sequence>MLDKIVIANRGEIALRILRACKELGIKTVAVHSTADRDLKHVLLADESICIGPARSIDSYLNIPRIISAAEITGAVAIHPGYGFLSENADFAEQVEKSGFIFVGPKADTIRMMGDKVSAISAMKKAGVPCVPGSDGPLGDDVEKNKSIAKRIGYPVIIKASGGGGGRGMRVVRSEAELISSITMTRTESKAAFNNDMVYMEKFLENPRHVEVQVIADGQGGAIHLGERDCSMQRRHQKVVEEAPAPGITEEMRKYIGERCTRACVEIGYRGAGTFEFLYENGEFYFIEMNTRIQVEHPVTEMVSGVDLIKEQLRVAAGQPLSFTQDDIKLRGHAIECRINAEDPERFLPSPGKIERFHAAGGMGIRWESHIYSGYTVPAHYDSMIGKLIAYGENRDVAIARMKNALNEMIVEGIKTNIPLQLKIMNDENFQHGGANIHYLEKKLGINQ</sequence>
<dbReference type="OrthoDB" id="9763189at2"/>
<dbReference type="SUPFAM" id="SSF51246">
    <property type="entry name" value="Rudiment single hybrid motif"/>
    <property type="match status" value="1"/>
</dbReference>
<dbReference type="PANTHER" id="PTHR48095:SF2">
    <property type="entry name" value="BIOTIN CARBOXYLASE, CHLOROPLASTIC"/>
    <property type="match status" value="1"/>
</dbReference>
<evidence type="ECO:0000256" key="3">
    <source>
        <dbReference type="ARBA" id="ARBA00011750"/>
    </source>
</evidence>
<keyword evidence="9 18" id="KW-0547">Nucleotide-binding</keyword>
<dbReference type="GO" id="GO:0046872">
    <property type="term" value="F:metal ion binding"/>
    <property type="evidence" value="ECO:0007669"/>
    <property type="project" value="UniProtKB-KW"/>
</dbReference>
<dbReference type="GO" id="GO:0004075">
    <property type="term" value="F:biotin carboxylase activity"/>
    <property type="evidence" value="ECO:0007669"/>
    <property type="project" value="UniProtKB-EC"/>
</dbReference>
<evidence type="ECO:0000259" key="21">
    <source>
        <dbReference type="PROSITE" id="PS50979"/>
    </source>
</evidence>
<comment type="pathway">
    <text evidence="2 19">Lipid metabolism; malonyl-CoA biosynthesis; malonyl-CoA from acetyl-CoA: step 1/1.</text>
</comment>
<evidence type="ECO:0000256" key="18">
    <source>
        <dbReference type="PROSITE-ProRule" id="PRU00409"/>
    </source>
</evidence>
<evidence type="ECO:0000256" key="8">
    <source>
        <dbReference type="ARBA" id="ARBA00022723"/>
    </source>
</evidence>
<dbReference type="Pfam" id="PF00289">
    <property type="entry name" value="Biotin_carb_N"/>
    <property type="match status" value="1"/>
</dbReference>
<evidence type="ECO:0000256" key="12">
    <source>
        <dbReference type="ARBA" id="ARBA00022842"/>
    </source>
</evidence>
<evidence type="ECO:0000256" key="7">
    <source>
        <dbReference type="ARBA" id="ARBA00022598"/>
    </source>
</evidence>
<dbReference type="PROSITE" id="PS50979">
    <property type="entry name" value="BC"/>
    <property type="match status" value="1"/>
</dbReference>
<feature type="domain" description="Biotin carboxylation" evidence="21">
    <location>
        <begin position="1"/>
        <end position="445"/>
    </location>
</feature>
<dbReference type="UniPathway" id="UPA00655">
    <property type="reaction ID" value="UER00711"/>
</dbReference>
<dbReference type="InterPro" id="IPR005479">
    <property type="entry name" value="CPAse_ATP-bd"/>
</dbReference>
<dbReference type="NCBIfam" id="NF006367">
    <property type="entry name" value="PRK08591.1"/>
    <property type="match status" value="1"/>
</dbReference>
<evidence type="ECO:0000256" key="5">
    <source>
        <dbReference type="ARBA" id="ARBA00017242"/>
    </source>
</evidence>
<accession>A0A1Z2SED6</accession>
<evidence type="ECO:0000256" key="14">
    <source>
        <dbReference type="ARBA" id="ARBA00023160"/>
    </source>
</evidence>
<dbReference type="InterPro" id="IPR005482">
    <property type="entry name" value="Biotin_COase_C"/>
</dbReference>
<keyword evidence="15 19" id="KW-0092">Biotin</keyword>
<keyword evidence="14 19" id="KW-0275">Fatty acid biosynthesis</keyword>
<dbReference type="InterPro" id="IPR011764">
    <property type="entry name" value="Biotin_carboxylation_dom"/>
</dbReference>
<comment type="function">
    <text evidence="1 19">This protein is a component of the acetyl coenzyme A carboxylase complex; first, biotin carboxylase catalyzes the carboxylation of the carrier protein and then the transcarboxylase transfers the carboxyl group to form malonyl-CoA.</text>
</comment>
<evidence type="ECO:0000256" key="15">
    <source>
        <dbReference type="ARBA" id="ARBA00023267"/>
    </source>
</evidence>
<dbReference type="SMART" id="SM00878">
    <property type="entry name" value="Biotin_carb_C"/>
    <property type="match status" value="1"/>
</dbReference>
<dbReference type="EC" id="6.3.4.14" evidence="4 19"/>
<evidence type="ECO:0000256" key="1">
    <source>
        <dbReference type="ARBA" id="ARBA00003761"/>
    </source>
</evidence>
<dbReference type="FunFam" id="3.30.1490.20:FF:000003">
    <property type="entry name" value="acetyl-CoA carboxylase isoform X1"/>
    <property type="match status" value="1"/>
</dbReference>
<dbReference type="InterPro" id="IPR004549">
    <property type="entry name" value="Acetyl_CoA_COase_biotin_COase"/>
</dbReference>
<keyword evidence="12" id="KW-0460">Magnesium</keyword>
<dbReference type="RefSeq" id="WP_021021665.1">
    <property type="nucleotide sequence ID" value="NZ_CP018835.1"/>
</dbReference>
<evidence type="ECO:0000256" key="13">
    <source>
        <dbReference type="ARBA" id="ARBA00023098"/>
    </source>
</evidence>
<dbReference type="GO" id="GO:2001295">
    <property type="term" value="P:malonyl-CoA biosynthetic process"/>
    <property type="evidence" value="ECO:0007669"/>
    <property type="project" value="UniProtKB-UniPathway"/>
</dbReference>
<dbReference type="AlphaFoldDB" id="A0A1Z2SED6"/>
<evidence type="ECO:0000256" key="10">
    <source>
        <dbReference type="ARBA" id="ARBA00022832"/>
    </source>
</evidence>
<keyword evidence="8" id="KW-0479">Metal-binding</keyword>
<evidence type="ECO:0000256" key="4">
    <source>
        <dbReference type="ARBA" id="ARBA00013263"/>
    </source>
</evidence>
<dbReference type="SUPFAM" id="SSF56059">
    <property type="entry name" value="Glutathione synthetase ATP-binding domain-like"/>
    <property type="match status" value="1"/>
</dbReference>
<proteinExistence type="predicted"/>
<dbReference type="PROSITE" id="PS00867">
    <property type="entry name" value="CPSASE_2"/>
    <property type="match status" value="1"/>
</dbReference>
<evidence type="ECO:0000256" key="6">
    <source>
        <dbReference type="ARBA" id="ARBA00022516"/>
    </source>
</evidence>
<keyword evidence="10 19" id="KW-0276">Fatty acid metabolism</keyword>
<organism evidence="22 23">
    <name type="scientific">Vibrio gazogenes</name>
    <dbReference type="NCBI Taxonomy" id="687"/>
    <lineage>
        <taxon>Bacteria</taxon>
        <taxon>Pseudomonadati</taxon>
        <taxon>Pseudomonadota</taxon>
        <taxon>Gammaproteobacteria</taxon>
        <taxon>Vibrionales</taxon>
        <taxon>Vibrionaceae</taxon>
        <taxon>Vibrio</taxon>
    </lineage>
</organism>
<comment type="catalytic activity">
    <reaction evidence="17 19">
        <text>N(6)-biotinyl-L-lysyl-[protein] + hydrogencarbonate + ATP = N(6)-carboxybiotinyl-L-lysyl-[protein] + ADP + phosphate + H(+)</text>
        <dbReference type="Rhea" id="RHEA:13501"/>
        <dbReference type="Rhea" id="RHEA-COMP:10505"/>
        <dbReference type="Rhea" id="RHEA-COMP:10506"/>
        <dbReference type="ChEBI" id="CHEBI:15378"/>
        <dbReference type="ChEBI" id="CHEBI:17544"/>
        <dbReference type="ChEBI" id="CHEBI:30616"/>
        <dbReference type="ChEBI" id="CHEBI:43474"/>
        <dbReference type="ChEBI" id="CHEBI:83144"/>
        <dbReference type="ChEBI" id="CHEBI:83145"/>
        <dbReference type="ChEBI" id="CHEBI:456216"/>
        <dbReference type="EC" id="6.3.4.14"/>
    </reaction>
</comment>
<keyword evidence="13 19" id="KW-0443">Lipid metabolism</keyword>
<protein>
    <recommendedName>
        <fullName evidence="5 19">Biotin carboxylase</fullName>
        <ecNumber evidence="4 19">6.3.4.14</ecNumber>
    </recommendedName>
    <alternativeName>
        <fullName evidence="16 19">Acetyl-coenzyme A carboxylase biotin carboxylase subunit A</fullName>
    </alternativeName>
</protein>
<keyword evidence="6 19" id="KW-0444">Lipid biosynthesis</keyword>
<dbReference type="Pfam" id="PF02786">
    <property type="entry name" value="CPSase_L_D2"/>
    <property type="match status" value="1"/>
</dbReference>
<dbReference type="InterPro" id="IPR051602">
    <property type="entry name" value="ACC_Biotin_Carboxylase"/>
</dbReference>
<evidence type="ECO:0000313" key="22">
    <source>
        <dbReference type="EMBL" id="ASA55546.1"/>
    </source>
</evidence>
<dbReference type="Pfam" id="PF02785">
    <property type="entry name" value="Biotin_carb_C"/>
    <property type="match status" value="1"/>
</dbReference>
<gene>
    <name evidence="22" type="ORF">BSQ33_07420</name>
</gene>
<dbReference type="InterPro" id="IPR005481">
    <property type="entry name" value="BC-like_N"/>
</dbReference>
<evidence type="ECO:0000256" key="9">
    <source>
        <dbReference type="ARBA" id="ARBA00022741"/>
    </source>
</evidence>
<dbReference type="SUPFAM" id="SSF52440">
    <property type="entry name" value="PreATP-grasp domain"/>
    <property type="match status" value="1"/>
</dbReference>
<dbReference type="NCBIfam" id="TIGR00514">
    <property type="entry name" value="accC"/>
    <property type="match status" value="1"/>
</dbReference>
<comment type="subunit">
    <text evidence="3 19">Acetyl-CoA carboxylase is a heterohexamer of biotin carboxyl carrier protein, biotin carboxylase and the two subunits of carboxyl transferase in a 2:2 complex.</text>
</comment>
<reference evidence="22 23" key="1">
    <citation type="submission" date="2016-12" db="EMBL/GenBank/DDBJ databases">
        <authorList>
            <person name="Song W.-J."/>
            <person name="Kurnit D.M."/>
        </authorList>
    </citation>
    <scope>NUCLEOTIDE SEQUENCE [LARGE SCALE GENOMIC DNA]</scope>
    <source>
        <strain evidence="22 23">ATCC 43942</strain>
    </source>
</reference>
<dbReference type="Gene3D" id="3.30.470.20">
    <property type="entry name" value="ATP-grasp fold, B domain"/>
    <property type="match status" value="1"/>
</dbReference>
<dbReference type="Gene3D" id="3.30.1490.20">
    <property type="entry name" value="ATP-grasp fold, A domain"/>
    <property type="match status" value="1"/>
</dbReference>
<dbReference type="KEGG" id="vga:BSQ33_07420"/>
<evidence type="ECO:0000256" key="19">
    <source>
        <dbReference type="RuleBase" id="RU365063"/>
    </source>
</evidence>
<dbReference type="PROSITE" id="PS00866">
    <property type="entry name" value="CPSASE_1"/>
    <property type="match status" value="1"/>
</dbReference>
<name>A0A1Z2SED6_VIBGA</name>
<evidence type="ECO:0000313" key="23">
    <source>
        <dbReference type="Proteomes" id="UP000196708"/>
    </source>
</evidence>
<evidence type="ECO:0000256" key="17">
    <source>
        <dbReference type="ARBA" id="ARBA00048600"/>
    </source>
</evidence>
<dbReference type="Proteomes" id="UP000196708">
    <property type="component" value="Chromosome 1"/>
</dbReference>
<dbReference type="GO" id="GO:0006633">
    <property type="term" value="P:fatty acid biosynthetic process"/>
    <property type="evidence" value="ECO:0007669"/>
    <property type="project" value="UniProtKB-KW"/>
</dbReference>
<evidence type="ECO:0000256" key="2">
    <source>
        <dbReference type="ARBA" id="ARBA00004956"/>
    </source>
</evidence>
<feature type="domain" description="ATP-grasp" evidence="20">
    <location>
        <begin position="120"/>
        <end position="317"/>
    </location>
</feature>
<evidence type="ECO:0000256" key="16">
    <source>
        <dbReference type="ARBA" id="ARBA00033786"/>
    </source>
</evidence>
<dbReference type="InterPro" id="IPR013815">
    <property type="entry name" value="ATP_grasp_subdomain_1"/>
</dbReference>
<evidence type="ECO:0000259" key="20">
    <source>
        <dbReference type="PROSITE" id="PS50975"/>
    </source>
</evidence>
<dbReference type="GO" id="GO:0005524">
    <property type="term" value="F:ATP binding"/>
    <property type="evidence" value="ECO:0007669"/>
    <property type="project" value="UniProtKB-UniRule"/>
</dbReference>
<dbReference type="InterPro" id="IPR011761">
    <property type="entry name" value="ATP-grasp"/>
</dbReference>
<evidence type="ECO:0000256" key="11">
    <source>
        <dbReference type="ARBA" id="ARBA00022840"/>
    </source>
</evidence>
<dbReference type="PROSITE" id="PS50975">
    <property type="entry name" value="ATP_GRASP"/>
    <property type="match status" value="1"/>
</dbReference>
<dbReference type="PANTHER" id="PTHR48095">
    <property type="entry name" value="PYRUVATE CARBOXYLASE SUBUNIT A"/>
    <property type="match status" value="1"/>
</dbReference>
<dbReference type="FunFam" id="3.30.470.20:FF:000021">
    <property type="entry name" value="Biotin carboxylase"/>
    <property type="match status" value="1"/>
</dbReference>
<keyword evidence="11 18" id="KW-0067">ATP-binding</keyword>
<dbReference type="FunFam" id="3.40.50.20:FF:000010">
    <property type="entry name" value="Propionyl-CoA carboxylase subunit alpha"/>
    <property type="match status" value="1"/>
</dbReference>
<dbReference type="EMBL" id="CP018835">
    <property type="protein sequence ID" value="ASA55546.1"/>
    <property type="molecule type" value="Genomic_DNA"/>
</dbReference>
<keyword evidence="7 19" id="KW-0436">Ligase</keyword>